<reference evidence="1" key="1">
    <citation type="submission" date="2020-01" db="EMBL/GenBank/DDBJ databases">
        <authorList>
            <consortium name="DOE Joint Genome Institute"/>
            <person name="Haridas S."/>
            <person name="Albert R."/>
            <person name="Binder M."/>
            <person name="Bloem J."/>
            <person name="Labutti K."/>
            <person name="Salamov A."/>
            <person name="Andreopoulos B."/>
            <person name="Baker S.E."/>
            <person name="Barry K."/>
            <person name="Bills G."/>
            <person name="Bluhm B.H."/>
            <person name="Cannon C."/>
            <person name="Castanera R."/>
            <person name="Culley D.E."/>
            <person name="Daum C."/>
            <person name="Ezra D."/>
            <person name="Gonzalez J.B."/>
            <person name="Henrissat B."/>
            <person name="Kuo A."/>
            <person name="Liang C."/>
            <person name="Lipzen A."/>
            <person name="Lutzoni F."/>
            <person name="Magnuson J."/>
            <person name="Mondo S."/>
            <person name="Nolan M."/>
            <person name="Ohm R."/>
            <person name="Pangilinan J."/>
            <person name="Park H.-J."/>
            <person name="Ramirez L."/>
            <person name="Alfaro M."/>
            <person name="Sun H."/>
            <person name="Tritt A."/>
            <person name="Yoshinaga Y."/>
            <person name="Zwiers L.-H."/>
            <person name="Turgeon B.G."/>
            <person name="Goodwin S.B."/>
            <person name="Spatafora J.W."/>
            <person name="Crous P.W."/>
            <person name="Grigoriev I.V."/>
        </authorList>
    </citation>
    <scope>NUCLEOTIDE SEQUENCE</scope>
    <source>
        <strain evidence="1">CBS 394.84</strain>
    </source>
</reference>
<gene>
    <name evidence="1" type="ORF">K460DRAFT_1849</name>
</gene>
<sequence>MWEMSAVGLQGVALSSVSRRCVPPWSVCQADIIFFGSTEGFGRYQTKLKRWLESIVPTHNIVGPKEATAITIFFFKMMLTFHIRFLECRRRWD</sequence>
<dbReference type="Proteomes" id="UP000800039">
    <property type="component" value="Unassembled WGS sequence"/>
</dbReference>
<comment type="caution">
    <text evidence="1">The sequence shown here is derived from an EMBL/GenBank/DDBJ whole genome shotgun (WGS) entry which is preliminary data.</text>
</comment>
<organism evidence="1 2">
    <name type="scientific">Cucurbitaria berberidis CBS 394.84</name>
    <dbReference type="NCBI Taxonomy" id="1168544"/>
    <lineage>
        <taxon>Eukaryota</taxon>
        <taxon>Fungi</taxon>
        <taxon>Dikarya</taxon>
        <taxon>Ascomycota</taxon>
        <taxon>Pezizomycotina</taxon>
        <taxon>Dothideomycetes</taxon>
        <taxon>Pleosporomycetidae</taxon>
        <taxon>Pleosporales</taxon>
        <taxon>Pleosporineae</taxon>
        <taxon>Cucurbitariaceae</taxon>
        <taxon>Cucurbitaria</taxon>
    </lineage>
</organism>
<dbReference type="GeneID" id="63844333"/>
<evidence type="ECO:0000313" key="2">
    <source>
        <dbReference type="Proteomes" id="UP000800039"/>
    </source>
</evidence>
<name>A0A9P4GQH5_9PLEO</name>
<keyword evidence="2" id="KW-1185">Reference proteome</keyword>
<dbReference type="AlphaFoldDB" id="A0A9P4GQH5"/>
<dbReference type="RefSeq" id="XP_040792237.1">
    <property type="nucleotide sequence ID" value="XM_040927081.1"/>
</dbReference>
<proteinExistence type="predicted"/>
<evidence type="ECO:0000313" key="1">
    <source>
        <dbReference type="EMBL" id="KAF1849674.1"/>
    </source>
</evidence>
<accession>A0A9P4GQH5</accession>
<protein>
    <submittedName>
        <fullName evidence="1">Uncharacterized protein</fullName>
    </submittedName>
</protein>
<dbReference type="EMBL" id="ML976614">
    <property type="protein sequence ID" value="KAF1849674.1"/>
    <property type="molecule type" value="Genomic_DNA"/>
</dbReference>